<accession>X1U2Z7</accession>
<name>X1U2Z7_9ZZZZ</name>
<evidence type="ECO:0000313" key="1">
    <source>
        <dbReference type="EMBL" id="GAI86674.1"/>
    </source>
</evidence>
<dbReference type="AlphaFoldDB" id="X1U2Z7"/>
<gene>
    <name evidence="1" type="ORF">S12H4_19935</name>
</gene>
<dbReference type="EMBL" id="BARW01010034">
    <property type="protein sequence ID" value="GAI86674.1"/>
    <property type="molecule type" value="Genomic_DNA"/>
</dbReference>
<protein>
    <submittedName>
        <fullName evidence="1">Uncharacterized protein</fullName>
    </submittedName>
</protein>
<comment type="caution">
    <text evidence="1">The sequence shown here is derived from an EMBL/GenBank/DDBJ whole genome shotgun (WGS) entry which is preliminary data.</text>
</comment>
<organism evidence="1">
    <name type="scientific">marine sediment metagenome</name>
    <dbReference type="NCBI Taxonomy" id="412755"/>
    <lineage>
        <taxon>unclassified sequences</taxon>
        <taxon>metagenomes</taxon>
        <taxon>ecological metagenomes</taxon>
    </lineage>
</organism>
<proteinExistence type="predicted"/>
<reference evidence="1" key="1">
    <citation type="journal article" date="2014" name="Front. Microbiol.">
        <title>High frequency of phylogenetically diverse reductive dehalogenase-homologous genes in deep subseafloor sedimentary metagenomes.</title>
        <authorList>
            <person name="Kawai M."/>
            <person name="Futagami T."/>
            <person name="Toyoda A."/>
            <person name="Takaki Y."/>
            <person name="Nishi S."/>
            <person name="Hori S."/>
            <person name="Arai W."/>
            <person name="Tsubouchi T."/>
            <person name="Morono Y."/>
            <person name="Uchiyama I."/>
            <person name="Ito T."/>
            <person name="Fujiyama A."/>
            <person name="Inagaki F."/>
            <person name="Takami H."/>
        </authorList>
    </citation>
    <scope>NUCLEOTIDE SEQUENCE</scope>
    <source>
        <strain evidence="1">Expedition CK06-06</strain>
    </source>
</reference>
<sequence length="41" mass="4483">IGSGSSKIRNMICRNLSVLKNTKILAVKTNEELAIAQKINI</sequence>
<feature type="non-terminal residue" evidence="1">
    <location>
        <position position="1"/>
    </location>
</feature>